<gene>
    <name evidence="3" type="ORF">N791_03250</name>
</gene>
<evidence type="ECO:0000256" key="2">
    <source>
        <dbReference type="SAM" id="SignalP"/>
    </source>
</evidence>
<dbReference type="Proteomes" id="UP000030003">
    <property type="component" value="Unassembled WGS sequence"/>
</dbReference>
<evidence type="ECO:0000313" key="3">
    <source>
        <dbReference type="EMBL" id="KGO99472.1"/>
    </source>
</evidence>
<proteinExistence type="predicted"/>
<dbReference type="EMBL" id="AVBH01000014">
    <property type="protein sequence ID" value="KGO99472.1"/>
    <property type="molecule type" value="Genomic_DNA"/>
</dbReference>
<comment type="caution">
    <text evidence="3">The sequence shown here is derived from an EMBL/GenBank/DDBJ whole genome shotgun (WGS) entry which is preliminary data.</text>
</comment>
<keyword evidence="2" id="KW-0732">Signal</keyword>
<protein>
    <recommendedName>
        <fullName evidence="5">Secreted protein</fullName>
    </recommendedName>
</protein>
<dbReference type="AlphaFoldDB" id="A0A0A0MB73"/>
<dbReference type="PROSITE" id="PS51257">
    <property type="entry name" value="PROKAR_LIPOPROTEIN"/>
    <property type="match status" value="1"/>
</dbReference>
<dbReference type="STRING" id="1385515.GCA_000423325_02147"/>
<dbReference type="eggNOG" id="COG3904">
    <property type="taxonomic scope" value="Bacteria"/>
</dbReference>
<reference evidence="3 4" key="1">
    <citation type="submission" date="2013-08" db="EMBL/GenBank/DDBJ databases">
        <title>Genomic analysis of Lysobacter defluvii.</title>
        <authorList>
            <person name="Wang Q."/>
            <person name="Wang G."/>
        </authorList>
    </citation>
    <scope>NUCLEOTIDE SEQUENCE [LARGE SCALE GENOMIC DNA]</scope>
    <source>
        <strain evidence="3 4">IMMIB APB-9</strain>
    </source>
</reference>
<accession>A0A0A0MB73</accession>
<feature type="compositionally biased region" description="Low complexity" evidence="1">
    <location>
        <begin position="31"/>
        <end position="46"/>
    </location>
</feature>
<name>A0A0A0MB73_9GAMM</name>
<evidence type="ECO:0000256" key="1">
    <source>
        <dbReference type="SAM" id="MobiDB-lite"/>
    </source>
</evidence>
<organism evidence="3 4">
    <name type="scientific">Lysobacter defluvii IMMIB APB-9 = DSM 18482</name>
    <dbReference type="NCBI Taxonomy" id="1385515"/>
    <lineage>
        <taxon>Bacteria</taxon>
        <taxon>Pseudomonadati</taxon>
        <taxon>Pseudomonadota</taxon>
        <taxon>Gammaproteobacteria</taxon>
        <taxon>Lysobacterales</taxon>
        <taxon>Lysobacteraceae</taxon>
        <taxon>Novilysobacter</taxon>
    </lineage>
</organism>
<feature type="chain" id="PRO_5001966690" description="Secreted protein" evidence="2">
    <location>
        <begin position="19"/>
        <end position="372"/>
    </location>
</feature>
<feature type="signal peptide" evidence="2">
    <location>
        <begin position="1"/>
        <end position="18"/>
    </location>
</feature>
<keyword evidence="4" id="KW-1185">Reference proteome</keyword>
<evidence type="ECO:0008006" key="5">
    <source>
        <dbReference type="Google" id="ProtNLM"/>
    </source>
</evidence>
<dbReference type="SUPFAM" id="SSF52096">
    <property type="entry name" value="ClpP/crotonase"/>
    <property type="match status" value="1"/>
</dbReference>
<evidence type="ECO:0000313" key="4">
    <source>
        <dbReference type="Proteomes" id="UP000030003"/>
    </source>
</evidence>
<dbReference type="InterPro" id="IPR029045">
    <property type="entry name" value="ClpP/crotonase-like_dom_sf"/>
</dbReference>
<feature type="region of interest" description="Disordered" evidence="1">
    <location>
        <begin position="28"/>
        <end position="73"/>
    </location>
</feature>
<sequence>MVRLPVRVLAATAVLVLAGCGLGEPGGASGPGEAAGAATNTQADATPPSEEQPGGAVSDANAPDLEEPRGAPLERVVDWRPRKLENGEATVSCAAEYDAAGDGVPVANLGYSAMRRAMAACADTGVLRLRYDGKVTADFTALIERTVELADTLGIQSRILDLDSSGGQIEEAIRAGDVIGESGWTLWVREGSVCHSSCVLLLAAGDMRMIAGDVGIHRMIRIGSAATSRAELQQELQAVHGQVREYLQRNGVAFAVADLMMTVPNRDLRLLTDEELDRYGLSGQNAVADDLQRIRLAQKCGESFVRRKEAFFRAFDRECRVGEDEVGAMGECGVELRARFGFPDQQCPAESPLSEYDTALAADGGSDGGKRS</sequence>
<dbReference type="RefSeq" id="WP_231553154.1">
    <property type="nucleotide sequence ID" value="NZ_AUHT01000011.1"/>
</dbReference>
<dbReference type="Gene3D" id="3.90.226.10">
    <property type="entry name" value="2-enoyl-CoA Hydratase, Chain A, domain 1"/>
    <property type="match status" value="1"/>
</dbReference>
<feature type="region of interest" description="Disordered" evidence="1">
    <location>
        <begin position="349"/>
        <end position="372"/>
    </location>
</feature>